<dbReference type="Proteomes" id="UP001066276">
    <property type="component" value="Chromosome 6"/>
</dbReference>
<comment type="caution">
    <text evidence="2">The sequence shown here is derived from an EMBL/GenBank/DDBJ whole genome shotgun (WGS) entry which is preliminary data.</text>
</comment>
<feature type="compositionally biased region" description="Basic and acidic residues" evidence="1">
    <location>
        <begin position="147"/>
        <end position="156"/>
    </location>
</feature>
<feature type="compositionally biased region" description="Basic and acidic residues" evidence="1">
    <location>
        <begin position="81"/>
        <end position="93"/>
    </location>
</feature>
<name>A0AAV7QPF0_PLEWA</name>
<feature type="compositionally biased region" description="Low complexity" evidence="1">
    <location>
        <begin position="111"/>
        <end position="122"/>
    </location>
</feature>
<keyword evidence="3" id="KW-1185">Reference proteome</keyword>
<proteinExistence type="predicted"/>
<feature type="region of interest" description="Disordered" evidence="1">
    <location>
        <begin position="68"/>
        <end position="221"/>
    </location>
</feature>
<accession>A0AAV7QPF0</accession>
<protein>
    <submittedName>
        <fullName evidence="2">Uncharacterized protein</fullName>
    </submittedName>
</protein>
<dbReference type="EMBL" id="JANPWB010000010">
    <property type="protein sequence ID" value="KAJ1141945.1"/>
    <property type="molecule type" value="Genomic_DNA"/>
</dbReference>
<feature type="compositionally biased region" description="Basic and acidic residues" evidence="1">
    <location>
        <begin position="123"/>
        <end position="134"/>
    </location>
</feature>
<organism evidence="2 3">
    <name type="scientific">Pleurodeles waltl</name>
    <name type="common">Iberian ribbed newt</name>
    <dbReference type="NCBI Taxonomy" id="8319"/>
    <lineage>
        <taxon>Eukaryota</taxon>
        <taxon>Metazoa</taxon>
        <taxon>Chordata</taxon>
        <taxon>Craniata</taxon>
        <taxon>Vertebrata</taxon>
        <taxon>Euteleostomi</taxon>
        <taxon>Amphibia</taxon>
        <taxon>Batrachia</taxon>
        <taxon>Caudata</taxon>
        <taxon>Salamandroidea</taxon>
        <taxon>Salamandridae</taxon>
        <taxon>Pleurodelinae</taxon>
        <taxon>Pleurodeles</taxon>
    </lineage>
</organism>
<reference evidence="2" key="1">
    <citation type="journal article" date="2022" name="bioRxiv">
        <title>Sequencing and chromosome-scale assembly of the giantPleurodeles waltlgenome.</title>
        <authorList>
            <person name="Brown T."/>
            <person name="Elewa A."/>
            <person name="Iarovenko S."/>
            <person name="Subramanian E."/>
            <person name="Araus A.J."/>
            <person name="Petzold A."/>
            <person name="Susuki M."/>
            <person name="Suzuki K.-i.T."/>
            <person name="Hayashi T."/>
            <person name="Toyoda A."/>
            <person name="Oliveira C."/>
            <person name="Osipova E."/>
            <person name="Leigh N.D."/>
            <person name="Simon A."/>
            <person name="Yun M.H."/>
        </authorList>
    </citation>
    <scope>NUCLEOTIDE SEQUENCE</scope>
    <source>
        <strain evidence="2">20211129_DDA</strain>
        <tissue evidence="2">Liver</tissue>
    </source>
</reference>
<sequence>MGCGRLWNVRWSFINGTEDVTGTQAGFAQMSPIRTGNVCTPCNDPSVIRPNPATITDPLESSTKIRRRWGSFPTPVGPGPRPEDIGSAREKRLSRTPARAAERRRLTLWTGARPRGRALPARSSRDHWSGEKRGAFPPPSAPRGNRGCRDREESPKKKGVARRGAPWSKHLRKGGSLRLGGMSTRGPTLEAAERRWRRSEEIRSGRALGPGGTKVAGPGAV</sequence>
<gene>
    <name evidence="2" type="ORF">NDU88_008273</name>
</gene>
<evidence type="ECO:0000313" key="2">
    <source>
        <dbReference type="EMBL" id="KAJ1141945.1"/>
    </source>
</evidence>
<evidence type="ECO:0000313" key="3">
    <source>
        <dbReference type="Proteomes" id="UP001066276"/>
    </source>
</evidence>
<evidence type="ECO:0000256" key="1">
    <source>
        <dbReference type="SAM" id="MobiDB-lite"/>
    </source>
</evidence>
<dbReference type="AlphaFoldDB" id="A0AAV7QPF0"/>
<feature type="compositionally biased region" description="Basic and acidic residues" evidence="1">
    <location>
        <begin position="191"/>
        <end position="204"/>
    </location>
</feature>
<feature type="compositionally biased region" description="Gly residues" evidence="1">
    <location>
        <begin position="208"/>
        <end position="221"/>
    </location>
</feature>